<comment type="function">
    <text evidence="4">Involved in chromosome partition. Localize to both poles of the predivisional cell following completion of DNA replication. Binds to the DNA origin of replication.</text>
</comment>
<evidence type="ECO:0000313" key="8">
    <source>
        <dbReference type="Proteomes" id="UP000319897"/>
    </source>
</evidence>
<keyword evidence="8" id="KW-1185">Reference proteome</keyword>
<accession>A0A501XRD4</accession>
<dbReference type="InterPro" id="IPR003115">
    <property type="entry name" value="ParB_N"/>
</dbReference>
<protein>
    <submittedName>
        <fullName evidence="7">ParB/RepB/Spo0J family partition protein</fullName>
    </submittedName>
</protein>
<comment type="similarity">
    <text evidence="1">Belongs to the ParB family.</text>
</comment>
<dbReference type="InterPro" id="IPR057240">
    <property type="entry name" value="ParB_dimer_C"/>
</dbReference>
<dbReference type="GO" id="GO:0045881">
    <property type="term" value="P:positive regulation of sporulation resulting in formation of a cellular spore"/>
    <property type="evidence" value="ECO:0007669"/>
    <property type="project" value="TreeGrafter"/>
</dbReference>
<dbReference type="InterPro" id="IPR041468">
    <property type="entry name" value="HTH_ParB/Spo0J"/>
</dbReference>
<dbReference type="GO" id="GO:0007059">
    <property type="term" value="P:chromosome segregation"/>
    <property type="evidence" value="ECO:0007669"/>
    <property type="project" value="UniProtKB-KW"/>
</dbReference>
<sequence length="286" mass="30804">MTVKRAGLGRGLSALLEEMGSAPPVATNDSKAASLLPVASISPNPGQPRRTFDEIALNELADSIRIKGVLQPILVRPSAEGRYEIVAGERRWRASQMAGLHEIPVVIRNFSDIDGFEAAIIENVQRTDLNPIEEAQGYQRLIAEFGHTQEMVASVTGKARSHVANLLRLLDLPDDVQTLVKMGLLTLGHAKAVMQAKDPSALAKDIAAQGLTVRQAEEAARRSQGITAPKAQASSRRDPELDALESQLSDSLGLQVAIEARGKRGTVTLRFSDLDQLDSIIARLQG</sequence>
<dbReference type="InterPro" id="IPR036086">
    <property type="entry name" value="ParB/Sulfiredoxin_sf"/>
</dbReference>
<dbReference type="SMART" id="SM00470">
    <property type="entry name" value="ParB"/>
    <property type="match status" value="1"/>
</dbReference>
<gene>
    <name evidence="7" type="ORF">FJQ54_04085</name>
</gene>
<dbReference type="InterPro" id="IPR004437">
    <property type="entry name" value="ParB/RepB/Spo0J"/>
</dbReference>
<keyword evidence="3" id="KW-0238">DNA-binding</keyword>
<dbReference type="FunFam" id="1.10.10.2830:FF:000001">
    <property type="entry name" value="Chromosome partitioning protein ParB"/>
    <property type="match status" value="1"/>
</dbReference>
<evidence type="ECO:0000313" key="7">
    <source>
        <dbReference type="EMBL" id="TPE63302.1"/>
    </source>
</evidence>
<dbReference type="PANTHER" id="PTHR33375">
    <property type="entry name" value="CHROMOSOME-PARTITIONING PROTEIN PARB-RELATED"/>
    <property type="match status" value="1"/>
</dbReference>
<dbReference type="NCBIfam" id="TIGR00180">
    <property type="entry name" value="parB_part"/>
    <property type="match status" value="1"/>
</dbReference>
<feature type="region of interest" description="Disordered" evidence="5">
    <location>
        <begin position="219"/>
        <end position="239"/>
    </location>
</feature>
<dbReference type="SUPFAM" id="SSF109709">
    <property type="entry name" value="KorB DNA-binding domain-like"/>
    <property type="match status" value="1"/>
</dbReference>
<comment type="caution">
    <text evidence="7">The sequence shown here is derived from an EMBL/GenBank/DDBJ whole genome shotgun (WGS) entry which is preliminary data.</text>
</comment>
<evidence type="ECO:0000259" key="6">
    <source>
        <dbReference type="SMART" id="SM00470"/>
    </source>
</evidence>
<feature type="domain" description="ParB-like N-terminal" evidence="6">
    <location>
        <begin position="34"/>
        <end position="124"/>
    </location>
</feature>
<dbReference type="AlphaFoldDB" id="A0A501XRD4"/>
<dbReference type="FunFam" id="3.90.1530.30:FF:000001">
    <property type="entry name" value="Chromosome partitioning protein ParB"/>
    <property type="match status" value="1"/>
</dbReference>
<dbReference type="RefSeq" id="WP_140927162.1">
    <property type="nucleotide sequence ID" value="NZ_VFSU01000012.1"/>
</dbReference>
<dbReference type="OrthoDB" id="9802051at2"/>
<dbReference type="CDD" id="cd16393">
    <property type="entry name" value="SPO0J_N"/>
    <property type="match status" value="1"/>
</dbReference>
<dbReference type="PANTHER" id="PTHR33375:SF1">
    <property type="entry name" value="CHROMOSOME-PARTITIONING PROTEIN PARB-RELATED"/>
    <property type="match status" value="1"/>
</dbReference>
<evidence type="ECO:0000256" key="4">
    <source>
        <dbReference type="ARBA" id="ARBA00025472"/>
    </source>
</evidence>
<keyword evidence="2" id="KW-0159">Chromosome partition</keyword>
<dbReference type="Gene3D" id="3.90.1530.30">
    <property type="match status" value="1"/>
</dbReference>
<dbReference type="SUPFAM" id="SSF110849">
    <property type="entry name" value="ParB/Sulfiredoxin"/>
    <property type="match status" value="1"/>
</dbReference>
<dbReference type="Pfam" id="PF23552">
    <property type="entry name" value="ParB_C"/>
    <property type="match status" value="1"/>
</dbReference>
<dbReference type="InterPro" id="IPR050336">
    <property type="entry name" value="Chromosome_partition/occlusion"/>
</dbReference>
<name>A0A501XRD4_9SPHN</name>
<dbReference type="Pfam" id="PF02195">
    <property type="entry name" value="ParB_N"/>
    <property type="match status" value="1"/>
</dbReference>
<dbReference type="EMBL" id="VFSU01000012">
    <property type="protein sequence ID" value="TPE63302.1"/>
    <property type="molecule type" value="Genomic_DNA"/>
</dbReference>
<organism evidence="7 8">
    <name type="scientific">Sandaracinobacter neustonicus</name>
    <dbReference type="NCBI Taxonomy" id="1715348"/>
    <lineage>
        <taxon>Bacteria</taxon>
        <taxon>Pseudomonadati</taxon>
        <taxon>Pseudomonadota</taxon>
        <taxon>Alphaproteobacteria</taxon>
        <taxon>Sphingomonadales</taxon>
        <taxon>Sphingosinicellaceae</taxon>
        <taxon>Sandaracinobacter</taxon>
    </lineage>
</organism>
<evidence type="ECO:0000256" key="3">
    <source>
        <dbReference type="ARBA" id="ARBA00023125"/>
    </source>
</evidence>
<dbReference type="GO" id="GO:0005694">
    <property type="term" value="C:chromosome"/>
    <property type="evidence" value="ECO:0007669"/>
    <property type="project" value="TreeGrafter"/>
</dbReference>
<dbReference type="Proteomes" id="UP000319897">
    <property type="component" value="Unassembled WGS sequence"/>
</dbReference>
<dbReference type="GO" id="GO:0003677">
    <property type="term" value="F:DNA binding"/>
    <property type="evidence" value="ECO:0007669"/>
    <property type="project" value="UniProtKB-KW"/>
</dbReference>
<evidence type="ECO:0000256" key="2">
    <source>
        <dbReference type="ARBA" id="ARBA00022829"/>
    </source>
</evidence>
<proteinExistence type="inferred from homology"/>
<evidence type="ECO:0000256" key="1">
    <source>
        <dbReference type="ARBA" id="ARBA00006295"/>
    </source>
</evidence>
<reference evidence="7 8" key="1">
    <citation type="submission" date="2019-06" db="EMBL/GenBank/DDBJ databases">
        <authorList>
            <person name="Lee I."/>
            <person name="Jang G.I."/>
            <person name="Hwang C.Y."/>
        </authorList>
    </citation>
    <scope>NUCLEOTIDE SEQUENCE [LARGE SCALE GENOMIC DNA]</scope>
    <source>
        <strain evidence="7 8">PAMC 28131</strain>
    </source>
</reference>
<evidence type="ECO:0000256" key="5">
    <source>
        <dbReference type="SAM" id="MobiDB-lite"/>
    </source>
</evidence>
<dbReference type="Gene3D" id="1.10.10.2830">
    <property type="match status" value="1"/>
</dbReference>
<dbReference type="Pfam" id="PF17762">
    <property type="entry name" value="HTH_ParB"/>
    <property type="match status" value="1"/>
</dbReference>